<dbReference type="SUPFAM" id="SSF53756">
    <property type="entry name" value="UDP-Glycosyltransferase/glycogen phosphorylase"/>
    <property type="match status" value="1"/>
</dbReference>
<dbReference type="EMBL" id="BLLB01000002">
    <property type="protein sequence ID" value="GFH01435.1"/>
    <property type="molecule type" value="Genomic_DNA"/>
</dbReference>
<dbReference type="InterPro" id="IPR001296">
    <property type="entry name" value="Glyco_trans_1"/>
</dbReference>
<evidence type="ECO:0000313" key="6">
    <source>
        <dbReference type="Proteomes" id="UP000465304"/>
    </source>
</evidence>
<evidence type="ECO:0000259" key="4">
    <source>
        <dbReference type="Pfam" id="PF13439"/>
    </source>
</evidence>
<comment type="caution">
    <text evidence="5">The sequence shown here is derived from an EMBL/GenBank/DDBJ whole genome shotgun (WGS) entry which is preliminary data.</text>
</comment>
<proteinExistence type="predicted"/>
<feature type="domain" description="Glycosyl transferase family 1" evidence="3">
    <location>
        <begin position="183"/>
        <end position="353"/>
    </location>
</feature>
<dbReference type="Gene3D" id="3.40.50.2000">
    <property type="entry name" value="Glycogen Phosphorylase B"/>
    <property type="match status" value="2"/>
</dbReference>
<dbReference type="GO" id="GO:0016757">
    <property type="term" value="F:glycosyltransferase activity"/>
    <property type="evidence" value="ECO:0007669"/>
    <property type="project" value="UniProtKB-KW"/>
</dbReference>
<gene>
    <name evidence="5" type="ORF">MHIP_19180</name>
</gene>
<feature type="domain" description="Glycosyltransferase subfamily 4-like N-terminal" evidence="4">
    <location>
        <begin position="28"/>
        <end position="173"/>
    </location>
</feature>
<accession>A0A7I9ZK96</accession>
<dbReference type="Pfam" id="PF13439">
    <property type="entry name" value="Glyco_transf_4"/>
    <property type="match status" value="1"/>
</dbReference>
<reference evidence="5 6" key="1">
    <citation type="journal article" date="2019" name="Emerg. Microbes Infect.">
        <title>Comprehensive subspecies identification of 175 nontuberculous mycobacteria species based on 7547 genomic profiles.</title>
        <authorList>
            <person name="Matsumoto Y."/>
            <person name="Kinjo T."/>
            <person name="Motooka D."/>
            <person name="Nabeya D."/>
            <person name="Jung N."/>
            <person name="Uechi K."/>
            <person name="Horii T."/>
            <person name="Iida T."/>
            <person name="Fujita J."/>
            <person name="Nakamura S."/>
        </authorList>
    </citation>
    <scope>NUCLEOTIDE SEQUENCE [LARGE SCALE GENOMIC DNA]</scope>
    <source>
        <strain evidence="5 6">JCM 30996</strain>
    </source>
</reference>
<dbReference type="InterPro" id="IPR028098">
    <property type="entry name" value="Glyco_trans_4-like_N"/>
</dbReference>
<keyword evidence="1" id="KW-0328">Glycosyltransferase</keyword>
<evidence type="ECO:0000313" key="5">
    <source>
        <dbReference type="EMBL" id="GFH01435.1"/>
    </source>
</evidence>
<keyword evidence="6" id="KW-1185">Reference proteome</keyword>
<evidence type="ECO:0000259" key="3">
    <source>
        <dbReference type="Pfam" id="PF00534"/>
    </source>
</evidence>
<dbReference type="Pfam" id="PF00534">
    <property type="entry name" value="Glycos_transf_1"/>
    <property type="match status" value="1"/>
</dbReference>
<dbReference type="PANTHER" id="PTHR12526:SF572">
    <property type="entry name" value="BLL5144 PROTEIN"/>
    <property type="match status" value="1"/>
</dbReference>
<evidence type="ECO:0000256" key="1">
    <source>
        <dbReference type="ARBA" id="ARBA00022676"/>
    </source>
</evidence>
<keyword evidence="2 5" id="KW-0808">Transferase</keyword>
<dbReference type="PANTHER" id="PTHR12526">
    <property type="entry name" value="GLYCOSYLTRANSFERASE"/>
    <property type="match status" value="1"/>
</dbReference>
<evidence type="ECO:0000256" key="2">
    <source>
        <dbReference type="ARBA" id="ARBA00022679"/>
    </source>
</evidence>
<dbReference type="AlphaFoldDB" id="A0A7I9ZK96"/>
<organism evidence="5 6">
    <name type="scientific">Mycolicibacterium hippocampi</name>
    <dbReference type="NCBI Taxonomy" id="659824"/>
    <lineage>
        <taxon>Bacteria</taxon>
        <taxon>Bacillati</taxon>
        <taxon>Actinomycetota</taxon>
        <taxon>Actinomycetes</taxon>
        <taxon>Mycobacteriales</taxon>
        <taxon>Mycobacteriaceae</taxon>
        <taxon>Mycolicibacterium</taxon>
    </lineage>
</organism>
<protein>
    <submittedName>
        <fullName evidence="5">Glycosyl transferase family 1</fullName>
    </submittedName>
</protein>
<sequence>MAAPFGMQSFSYLPSFGILSTYAPTACGLATFSAALGGGLSDKGVDVNVVRISDGTPSDSPKVVGELVNGSAPSVAAASELLNRNDVAVIQHEYGIYGGADGDEVVQIMKGLHIPAIVIAHTVLKDPTPHQRSVLEEVLTLADQVVVMSESARERLYAGFAVDRRKVTVIPHGAALPTTTALKRSGRPTILTWGLLGPGKGIERVIDAMASLKELPHQPQYLIAGRTHPKVLAAQGDAYREGLIAQAQRLGVAGAVSFDARYRTPQQLTALMQAASVVVLPYDSKDQVTSGVLVDSIASGRPIVATAFPHAIELLGSGAGTVVGHDDPDALVDALRRLLNDPRVAGSMASQARDLAPAMAWPVVAGAYLTAAQRLVAIRLAAA</sequence>
<name>A0A7I9ZK96_9MYCO</name>
<dbReference type="Proteomes" id="UP000465304">
    <property type="component" value="Unassembled WGS sequence"/>
</dbReference>